<evidence type="ECO:0008006" key="6">
    <source>
        <dbReference type="Google" id="ProtNLM"/>
    </source>
</evidence>
<keyword evidence="5" id="KW-1185">Reference proteome</keyword>
<dbReference type="AlphaFoldDB" id="A0A6A6J5R1"/>
<feature type="chain" id="PRO_5025482172" description="AttH domain-containing protein" evidence="1">
    <location>
        <begin position="21"/>
        <end position="400"/>
    </location>
</feature>
<protein>
    <recommendedName>
        <fullName evidence="6">AttH domain-containing protein</fullName>
    </recommendedName>
</protein>
<evidence type="ECO:0000313" key="5">
    <source>
        <dbReference type="Proteomes" id="UP000800097"/>
    </source>
</evidence>
<feature type="domain" description="AsqO/PenF-like C-terminal" evidence="3">
    <location>
        <begin position="275"/>
        <end position="398"/>
    </location>
</feature>
<name>A0A6A6J5R1_WESOR</name>
<dbReference type="SUPFAM" id="SSF159245">
    <property type="entry name" value="AttH-like"/>
    <property type="match status" value="1"/>
</dbReference>
<evidence type="ECO:0000259" key="3">
    <source>
        <dbReference type="Pfam" id="PF25581"/>
    </source>
</evidence>
<proteinExistence type="predicted"/>
<reference evidence="4" key="1">
    <citation type="journal article" date="2020" name="Stud. Mycol.">
        <title>101 Dothideomycetes genomes: a test case for predicting lifestyles and emergence of pathogens.</title>
        <authorList>
            <person name="Haridas S."/>
            <person name="Albert R."/>
            <person name="Binder M."/>
            <person name="Bloem J."/>
            <person name="Labutti K."/>
            <person name="Salamov A."/>
            <person name="Andreopoulos B."/>
            <person name="Baker S."/>
            <person name="Barry K."/>
            <person name="Bills G."/>
            <person name="Bluhm B."/>
            <person name="Cannon C."/>
            <person name="Castanera R."/>
            <person name="Culley D."/>
            <person name="Daum C."/>
            <person name="Ezra D."/>
            <person name="Gonzalez J."/>
            <person name="Henrissat B."/>
            <person name="Kuo A."/>
            <person name="Liang C."/>
            <person name="Lipzen A."/>
            <person name="Lutzoni F."/>
            <person name="Magnuson J."/>
            <person name="Mondo S."/>
            <person name="Nolan M."/>
            <person name="Ohm R."/>
            <person name="Pangilinan J."/>
            <person name="Park H.-J."/>
            <person name="Ramirez L."/>
            <person name="Alfaro M."/>
            <person name="Sun H."/>
            <person name="Tritt A."/>
            <person name="Yoshinaga Y."/>
            <person name="Zwiers L.-H."/>
            <person name="Turgeon B."/>
            <person name="Goodwin S."/>
            <person name="Spatafora J."/>
            <person name="Crous P."/>
            <person name="Grigoriev I."/>
        </authorList>
    </citation>
    <scope>NUCLEOTIDE SEQUENCE</scope>
    <source>
        <strain evidence="4">CBS 379.55</strain>
    </source>
</reference>
<dbReference type="InterPro" id="IPR056402">
    <property type="entry name" value="DA_N"/>
</dbReference>
<evidence type="ECO:0000256" key="1">
    <source>
        <dbReference type="SAM" id="SignalP"/>
    </source>
</evidence>
<dbReference type="OrthoDB" id="3914164at2759"/>
<organism evidence="4 5">
    <name type="scientific">Westerdykella ornata</name>
    <dbReference type="NCBI Taxonomy" id="318751"/>
    <lineage>
        <taxon>Eukaryota</taxon>
        <taxon>Fungi</taxon>
        <taxon>Dikarya</taxon>
        <taxon>Ascomycota</taxon>
        <taxon>Pezizomycotina</taxon>
        <taxon>Dothideomycetes</taxon>
        <taxon>Pleosporomycetidae</taxon>
        <taxon>Pleosporales</taxon>
        <taxon>Sporormiaceae</taxon>
        <taxon>Westerdykella</taxon>
    </lineage>
</organism>
<sequence length="400" mass="43778">MKLSSFLVGAAALAACTTFAQDPIPLVSDAQLAIGDVDATVAQDKYIHYAYLNEMFSGLSTAQFNLTSENVAQSMEAPRVWPRPNITSFDSWYFDAVNPLNLNESIVVILYLATNASFPLRSTSFNSVSADIFLNFADGSSAPIQINSTLSLHQKDWAAIVSTANGSAGASGNWPKAGVSFQGWTDGSRVLVRLNAPEHGIAGTLDIRAVAPAHYPCSMKGQDGETLEAAHRIGWTNLIPDGQATVNLTAGARQLQFTNGVGYHDQKWSDRPFQEGVKDWYWGHARLGAYSIVWLHSANHDGKTYSNAYIYHIGSKASRVTCGNKEKSQPNPTFIALENFKDYTDIRFAFPESLPFKMRVEKTKILDAYGPFSRWSGKVSTDLVGGTRLEGSALFEEIHF</sequence>
<dbReference type="Pfam" id="PF24137">
    <property type="entry name" value="DA_N"/>
    <property type="match status" value="1"/>
</dbReference>
<dbReference type="EMBL" id="ML986533">
    <property type="protein sequence ID" value="KAF2271732.1"/>
    <property type="molecule type" value="Genomic_DNA"/>
</dbReference>
<feature type="signal peptide" evidence="1">
    <location>
        <begin position="1"/>
        <end position="20"/>
    </location>
</feature>
<evidence type="ECO:0000259" key="2">
    <source>
        <dbReference type="Pfam" id="PF24137"/>
    </source>
</evidence>
<evidence type="ECO:0000313" key="4">
    <source>
        <dbReference type="EMBL" id="KAF2271732.1"/>
    </source>
</evidence>
<dbReference type="InterPro" id="IPR057722">
    <property type="entry name" value="AsqO/PenF-like_C"/>
</dbReference>
<feature type="domain" description="Diels-Alderase N-terminal" evidence="2">
    <location>
        <begin position="71"/>
        <end position="268"/>
    </location>
</feature>
<dbReference type="Pfam" id="PF25581">
    <property type="entry name" value="AsqO_C"/>
    <property type="match status" value="1"/>
</dbReference>
<dbReference type="Proteomes" id="UP000800097">
    <property type="component" value="Unassembled WGS sequence"/>
</dbReference>
<keyword evidence="1" id="KW-0732">Signal</keyword>
<accession>A0A6A6J5R1</accession>
<dbReference type="RefSeq" id="XP_033649271.1">
    <property type="nucleotide sequence ID" value="XM_033801273.1"/>
</dbReference>
<gene>
    <name evidence="4" type="ORF">EI97DRAFT_462531</name>
</gene>
<dbReference type="PROSITE" id="PS51257">
    <property type="entry name" value="PROKAR_LIPOPROTEIN"/>
    <property type="match status" value="1"/>
</dbReference>
<dbReference type="GeneID" id="54554448"/>